<evidence type="ECO:0000256" key="1">
    <source>
        <dbReference type="SAM" id="MobiDB-lite"/>
    </source>
</evidence>
<feature type="region of interest" description="Disordered" evidence="1">
    <location>
        <begin position="1"/>
        <end position="130"/>
    </location>
</feature>
<evidence type="ECO:0000313" key="2">
    <source>
        <dbReference type="EMBL" id="KAL0280676.1"/>
    </source>
</evidence>
<reference evidence="2" key="1">
    <citation type="journal article" date="2024" name="Gigascience">
        <title>Chromosome-level genome of the poultry shaft louse Menopon gallinae provides insight into the host-switching and adaptive evolution of parasitic lice.</title>
        <authorList>
            <person name="Xu Y."/>
            <person name="Ma L."/>
            <person name="Liu S."/>
            <person name="Liang Y."/>
            <person name="Liu Q."/>
            <person name="He Z."/>
            <person name="Tian L."/>
            <person name="Duan Y."/>
            <person name="Cai W."/>
            <person name="Li H."/>
            <person name="Song F."/>
        </authorList>
    </citation>
    <scope>NUCLEOTIDE SEQUENCE</scope>
    <source>
        <strain evidence="2">Cailab_2023a</strain>
    </source>
</reference>
<gene>
    <name evidence="2" type="ORF">PYX00_001900</name>
</gene>
<protein>
    <submittedName>
        <fullName evidence="2">Uncharacterized protein</fullName>
    </submittedName>
</protein>
<name>A0AAW2IG18_9NEOP</name>
<comment type="caution">
    <text evidence="2">The sequence shown here is derived from an EMBL/GenBank/DDBJ whole genome shotgun (WGS) entry which is preliminary data.</text>
</comment>
<feature type="compositionally biased region" description="Basic and acidic residues" evidence="1">
    <location>
        <begin position="68"/>
        <end position="89"/>
    </location>
</feature>
<dbReference type="EMBL" id="JARGDH010000001">
    <property type="protein sequence ID" value="KAL0280676.1"/>
    <property type="molecule type" value="Genomic_DNA"/>
</dbReference>
<organism evidence="2">
    <name type="scientific">Menopon gallinae</name>
    <name type="common">poultry shaft louse</name>
    <dbReference type="NCBI Taxonomy" id="328185"/>
    <lineage>
        <taxon>Eukaryota</taxon>
        <taxon>Metazoa</taxon>
        <taxon>Ecdysozoa</taxon>
        <taxon>Arthropoda</taxon>
        <taxon>Hexapoda</taxon>
        <taxon>Insecta</taxon>
        <taxon>Pterygota</taxon>
        <taxon>Neoptera</taxon>
        <taxon>Paraneoptera</taxon>
        <taxon>Psocodea</taxon>
        <taxon>Troctomorpha</taxon>
        <taxon>Phthiraptera</taxon>
        <taxon>Amblycera</taxon>
        <taxon>Menoponidae</taxon>
        <taxon>Menopon</taxon>
    </lineage>
</organism>
<sequence length="198" mass="22518">MHGRDWKVLRFRARQSRSEYRPDQQESDEAAAGRGRDPGEAQRRDEDNRRGFQQGPRDLPEAPGGAGPDRDLDPAEQRRDPVHVSDVLRRAAGGRALEPPEREPRLVPADDPDPPPEDGRPEERRRHQPLLRIEASAAALHEPVRGLEGLHRLLHGGPPTRVPALERHHSKSLPVLHKHQDQPLQHRAHDRIPLHPER</sequence>
<accession>A0AAW2IG18</accession>
<feature type="compositionally biased region" description="Basic and acidic residues" evidence="1">
    <location>
        <begin position="34"/>
        <end position="50"/>
    </location>
</feature>
<feature type="region of interest" description="Disordered" evidence="1">
    <location>
        <begin position="158"/>
        <end position="198"/>
    </location>
</feature>
<dbReference type="AlphaFoldDB" id="A0AAW2IG18"/>
<proteinExistence type="predicted"/>